<evidence type="ECO:0000313" key="2">
    <source>
        <dbReference type="Proteomes" id="UP000001261"/>
    </source>
</evidence>
<dbReference type="Proteomes" id="UP000001261">
    <property type="component" value="Unassembled WGS sequence"/>
</dbReference>
<reference evidence="2" key="1">
    <citation type="journal article" date="2009" name="Genome Res.">
        <title>Comparative genomic analyses of the human fungal pathogens Coccidioides and their relatives.</title>
        <authorList>
            <person name="Sharpton T.J."/>
            <person name="Stajich J.E."/>
            <person name="Rounsley S.D."/>
            <person name="Gardner M.J."/>
            <person name="Wortman J.R."/>
            <person name="Jordar V.S."/>
            <person name="Maiti R."/>
            <person name="Kodira C.D."/>
            <person name="Neafsey D.E."/>
            <person name="Zeng Q."/>
            <person name="Hung C.-Y."/>
            <person name="McMahan C."/>
            <person name="Muszewska A."/>
            <person name="Grynberg M."/>
            <person name="Mandel M.A."/>
            <person name="Kellner E.M."/>
            <person name="Barker B.M."/>
            <person name="Galgiani J.N."/>
            <person name="Orbach M.J."/>
            <person name="Kirkland T.N."/>
            <person name="Cole G.T."/>
            <person name="Henn M.R."/>
            <person name="Birren B.W."/>
            <person name="Taylor J.W."/>
        </authorList>
    </citation>
    <scope>NUCLEOTIDE SEQUENCE [LARGE SCALE GENOMIC DNA]</scope>
    <source>
        <strain evidence="2">RS</strain>
    </source>
</reference>
<proteinExistence type="predicted"/>
<keyword evidence="2" id="KW-1185">Reference proteome</keyword>
<dbReference type="VEuPathDB" id="FungiDB:CIMG_11387"/>
<dbReference type="RefSeq" id="XP_012213862.1">
    <property type="nucleotide sequence ID" value="XM_012358439.1"/>
</dbReference>
<name>A0A0D8JXN1_COCIM</name>
<organism evidence="1 2">
    <name type="scientific">Coccidioides immitis (strain RS)</name>
    <name type="common">Valley fever fungus</name>
    <dbReference type="NCBI Taxonomy" id="246410"/>
    <lineage>
        <taxon>Eukaryota</taxon>
        <taxon>Fungi</taxon>
        <taxon>Dikarya</taxon>
        <taxon>Ascomycota</taxon>
        <taxon>Pezizomycotina</taxon>
        <taxon>Eurotiomycetes</taxon>
        <taxon>Eurotiomycetidae</taxon>
        <taxon>Onygenales</taxon>
        <taxon>Onygenaceae</taxon>
        <taxon>Coccidioides</taxon>
    </lineage>
</organism>
<accession>A0A0D8JXN1</accession>
<evidence type="ECO:0000313" key="1">
    <source>
        <dbReference type="EMBL" id="KJF61033.1"/>
    </source>
</evidence>
<sequence>MALEAAEGSQPLRIVLLQLGIEGHHRHELKPRTPVKNVVDLGEGNPSHKHFDSVLQYMYEQALWDRGRMKFIEFHAIWNNPNNGIAPALMCKPTKRKAGRRIGLSNPVEGGYAGIFKSLFNQNKTLRAP</sequence>
<gene>
    <name evidence="1" type="ORF">CIMG_11387</name>
</gene>
<dbReference type="AlphaFoldDB" id="A0A0D8JXN1"/>
<dbReference type="GeneID" id="24163692"/>
<dbReference type="InParanoid" id="A0A0D8JXN1"/>
<protein>
    <submittedName>
        <fullName evidence="1">Uncharacterized protein</fullName>
    </submittedName>
</protein>
<dbReference type="EMBL" id="GG704914">
    <property type="protein sequence ID" value="KJF61033.1"/>
    <property type="molecule type" value="Genomic_DNA"/>
</dbReference>
<reference evidence="2" key="2">
    <citation type="journal article" date="2010" name="Genome Res.">
        <title>Population genomic sequencing of Coccidioides fungi reveals recent hybridization and transposon control.</title>
        <authorList>
            <person name="Neafsey D.E."/>
            <person name="Barker B.M."/>
            <person name="Sharpton T.J."/>
            <person name="Stajich J.E."/>
            <person name="Park D.J."/>
            <person name="Whiston E."/>
            <person name="Hung C.-Y."/>
            <person name="McMahan C."/>
            <person name="White J."/>
            <person name="Sykes S."/>
            <person name="Heiman D."/>
            <person name="Young S."/>
            <person name="Zeng Q."/>
            <person name="Abouelleil A."/>
            <person name="Aftuck L."/>
            <person name="Bessette D."/>
            <person name="Brown A."/>
            <person name="FitzGerald M."/>
            <person name="Lui A."/>
            <person name="Macdonald J.P."/>
            <person name="Priest M."/>
            <person name="Orbach M.J."/>
            <person name="Galgiani J.N."/>
            <person name="Kirkland T.N."/>
            <person name="Cole G.T."/>
            <person name="Birren B.W."/>
            <person name="Henn M.R."/>
            <person name="Taylor J.W."/>
            <person name="Rounsley S.D."/>
        </authorList>
    </citation>
    <scope>GENOME REANNOTATION</scope>
    <source>
        <strain evidence="2">RS</strain>
    </source>
</reference>
<dbReference type="KEGG" id="cim:CIMG_11387"/>